<dbReference type="Proteomes" id="UP000244180">
    <property type="component" value="Unassembled WGS sequence"/>
</dbReference>
<evidence type="ECO:0000313" key="6">
    <source>
        <dbReference type="Proteomes" id="UP000244180"/>
    </source>
</evidence>
<evidence type="ECO:0000313" key="2">
    <source>
        <dbReference type="EMBL" id="MBT9283290.1"/>
    </source>
</evidence>
<organism evidence="3 5">
    <name type="scientific">Hydrogenibacillus schlegelii</name>
    <name type="common">Bacillus schlegelii</name>
    <dbReference type="NCBI Taxonomy" id="1484"/>
    <lineage>
        <taxon>Bacteria</taxon>
        <taxon>Bacillati</taxon>
        <taxon>Bacillota</taxon>
        <taxon>Bacilli</taxon>
        <taxon>Bacillales</taxon>
        <taxon>Bacillales Family X. Incertae Sedis</taxon>
        <taxon>Hydrogenibacillus</taxon>
    </lineage>
</organism>
<evidence type="ECO:0000313" key="3">
    <source>
        <dbReference type="EMBL" id="OAR03234.1"/>
    </source>
</evidence>
<reference evidence="4 6" key="2">
    <citation type="submission" date="2017-08" db="EMBL/GenBank/DDBJ databases">
        <title>Burning lignite coal seam in the remote Altai Mountains harbors a hydrogen-driven thermophilic microbial community.</title>
        <authorList>
            <person name="Kadnikov V.V."/>
            <person name="Mardanov A.V."/>
            <person name="Ivasenko D."/>
            <person name="Beletsky A.V."/>
            <person name="Karnachuk O.V."/>
            <person name="Ravin N.V."/>
        </authorList>
    </citation>
    <scope>NUCLEOTIDE SEQUENCE [LARGE SCALE GENOMIC DNA]</scope>
    <source>
        <strain evidence="4">AL33</strain>
    </source>
</reference>
<dbReference type="EMBL" id="JAHHQF010000089">
    <property type="protein sequence ID" value="MBT9283290.1"/>
    <property type="molecule type" value="Genomic_DNA"/>
</dbReference>
<keyword evidence="1" id="KW-0812">Transmembrane</keyword>
<dbReference type="Pfam" id="PF10031">
    <property type="entry name" value="DUF2273"/>
    <property type="match status" value="1"/>
</dbReference>
<dbReference type="Proteomes" id="UP000243024">
    <property type="component" value="Unassembled WGS sequence"/>
</dbReference>
<name>A0A132N8J6_HYDSH</name>
<dbReference type="STRING" id="1484.SA87_04950"/>
<reference evidence="2" key="3">
    <citation type="journal article" date="2021" name="Microbiology">
        <title>Metagenomic Analysis of the Microbial Community in the Underground Coal Fire Area (Kemerovo Region, Russia) Revealed Predominance of Thermophilic Members of the Phyla Deinococcus-thermus, Aquificae, and Firmicutes.</title>
        <authorList>
            <person name="Kadnikov V."/>
            <person name="Mardanov A.V."/>
            <person name="Beletsky A.V."/>
            <person name="Karnachuk O.V."/>
            <person name="Ravin N.V."/>
        </authorList>
    </citation>
    <scope>NUCLEOTIDE SEQUENCE</scope>
    <source>
        <strain evidence="2">RBS10-49</strain>
    </source>
</reference>
<sequence>MFDWQAHLGKILGTAYALLVSAVYLAFGAWRAFVVAVLVALGFWIGSRYDRKDRLADWIMRFLPESFFTERERPFFERDRR</sequence>
<dbReference type="EMBL" id="PEBV01000011">
    <property type="protein sequence ID" value="PTQ53739.1"/>
    <property type="molecule type" value="Genomic_DNA"/>
</dbReference>
<comment type="caution">
    <text evidence="3">The sequence shown here is derived from an EMBL/GenBank/DDBJ whole genome shotgun (WGS) entry which is preliminary data.</text>
</comment>
<feature type="transmembrane region" description="Helical" evidence="1">
    <location>
        <begin position="15"/>
        <end position="45"/>
    </location>
</feature>
<keyword evidence="1" id="KW-0472">Membrane</keyword>
<evidence type="ECO:0000256" key="1">
    <source>
        <dbReference type="SAM" id="Phobius"/>
    </source>
</evidence>
<dbReference type="RefSeq" id="WP_066203819.1">
    <property type="nucleotide sequence ID" value="NZ_CBCSAS010000010.1"/>
</dbReference>
<proteinExistence type="predicted"/>
<evidence type="ECO:0000313" key="4">
    <source>
        <dbReference type="EMBL" id="PTQ53739.1"/>
    </source>
</evidence>
<keyword evidence="5" id="KW-1185">Reference proteome</keyword>
<reference evidence="3 5" key="1">
    <citation type="submission" date="2015-09" db="EMBL/GenBank/DDBJ databases">
        <title>Draft genome sequence of Hydrogenibacillus schlegelii DSM 2000.</title>
        <authorList>
            <person name="Hemp J."/>
        </authorList>
    </citation>
    <scope>NUCLEOTIDE SEQUENCE [LARGE SCALE GENOMIC DNA]</scope>
    <source>
        <strain evidence="3 5">MA 48</strain>
    </source>
</reference>
<gene>
    <name evidence="4" type="ORF">HSCHL_1507</name>
    <name evidence="2" type="ORF">KM312_11730</name>
    <name evidence="3" type="ORF">SA87_04950</name>
</gene>
<dbReference type="Proteomes" id="UP000748108">
    <property type="component" value="Unassembled WGS sequence"/>
</dbReference>
<dbReference type="EMBL" id="JXBB01000066">
    <property type="protein sequence ID" value="OAR03234.1"/>
    <property type="molecule type" value="Genomic_DNA"/>
</dbReference>
<protein>
    <submittedName>
        <fullName evidence="2">DUF2273 domain-containing protein</fullName>
    </submittedName>
</protein>
<dbReference type="InterPro" id="IPR018730">
    <property type="entry name" value="DUF2273"/>
</dbReference>
<evidence type="ECO:0000313" key="5">
    <source>
        <dbReference type="Proteomes" id="UP000243024"/>
    </source>
</evidence>
<keyword evidence="1" id="KW-1133">Transmembrane helix</keyword>
<accession>A0A132N8J6</accession>
<dbReference type="AlphaFoldDB" id="A0A132N8J6"/>